<dbReference type="RefSeq" id="WP_087415365.1">
    <property type="nucleotide sequence ID" value="NZ_NFKL01000015.1"/>
</dbReference>
<dbReference type="PANTHER" id="PTHR41259:SF1">
    <property type="entry name" value="DOUBLE-STRAND BREAK REPAIR RAD50 ATPASE, PUTATIVE-RELATED"/>
    <property type="match status" value="1"/>
</dbReference>
<dbReference type="STRING" id="501571.GCA_900143195_02334"/>
<evidence type="ECO:0000313" key="4">
    <source>
        <dbReference type="Proteomes" id="UP000195326"/>
    </source>
</evidence>
<dbReference type="Gene3D" id="3.40.50.300">
    <property type="entry name" value="P-loop containing nucleotide triphosphate hydrolases"/>
    <property type="match status" value="2"/>
</dbReference>
<evidence type="ECO:0000256" key="2">
    <source>
        <dbReference type="SAM" id="Phobius"/>
    </source>
</evidence>
<name>A0A1Y4LRY4_9FIRM</name>
<dbReference type="InterPro" id="IPR027417">
    <property type="entry name" value="P-loop_NTPase"/>
</dbReference>
<feature type="coiled-coil region" evidence="1">
    <location>
        <begin position="179"/>
        <end position="230"/>
    </location>
</feature>
<accession>A0A1Y4LRY4</accession>
<evidence type="ECO:0008006" key="5">
    <source>
        <dbReference type="Google" id="ProtNLM"/>
    </source>
</evidence>
<keyword evidence="2" id="KW-1133">Transmembrane helix</keyword>
<feature type="transmembrane region" description="Helical" evidence="2">
    <location>
        <begin position="325"/>
        <end position="343"/>
    </location>
</feature>
<dbReference type="Proteomes" id="UP000195326">
    <property type="component" value="Unassembled WGS sequence"/>
</dbReference>
<feature type="transmembrane region" description="Helical" evidence="2">
    <location>
        <begin position="363"/>
        <end position="384"/>
    </location>
</feature>
<comment type="caution">
    <text evidence="3">The sequence shown here is derived from an EMBL/GenBank/DDBJ whole genome shotgun (WGS) entry which is preliminary data.</text>
</comment>
<organism evidence="3 4">
    <name type="scientific">Butyricicoccus pullicaecorum</name>
    <dbReference type="NCBI Taxonomy" id="501571"/>
    <lineage>
        <taxon>Bacteria</taxon>
        <taxon>Bacillati</taxon>
        <taxon>Bacillota</taxon>
        <taxon>Clostridia</taxon>
        <taxon>Eubacteriales</taxon>
        <taxon>Butyricicoccaceae</taxon>
        <taxon>Butyricicoccus</taxon>
    </lineage>
</organism>
<proteinExistence type="predicted"/>
<feature type="coiled-coil region" evidence="1">
    <location>
        <begin position="488"/>
        <end position="549"/>
    </location>
</feature>
<keyword evidence="2" id="KW-0812">Transmembrane</keyword>
<keyword evidence="1" id="KW-0175">Coiled coil</keyword>
<evidence type="ECO:0000313" key="3">
    <source>
        <dbReference type="EMBL" id="OUP57052.1"/>
    </source>
</evidence>
<evidence type="ECO:0000256" key="1">
    <source>
        <dbReference type="SAM" id="Coils"/>
    </source>
</evidence>
<reference evidence="4" key="1">
    <citation type="submission" date="2017-04" db="EMBL/GenBank/DDBJ databases">
        <title>Function of individual gut microbiota members based on whole genome sequencing of pure cultures obtained from chicken caecum.</title>
        <authorList>
            <person name="Medvecky M."/>
            <person name="Cejkova D."/>
            <person name="Polansky O."/>
            <person name="Karasova D."/>
            <person name="Kubasova T."/>
            <person name="Cizek A."/>
            <person name="Rychlik I."/>
        </authorList>
    </citation>
    <scope>NUCLEOTIDE SEQUENCE [LARGE SCALE GENOMIC DNA]</scope>
    <source>
        <strain evidence="4">An179</strain>
    </source>
</reference>
<dbReference type="SUPFAM" id="SSF52540">
    <property type="entry name" value="P-loop containing nucleoside triphosphate hydrolases"/>
    <property type="match status" value="1"/>
</dbReference>
<dbReference type="AlphaFoldDB" id="A0A1Y4LRY4"/>
<gene>
    <name evidence="3" type="ORF">B5F15_11095</name>
</gene>
<dbReference type="EMBL" id="NFKL01000015">
    <property type="protein sequence ID" value="OUP57052.1"/>
    <property type="molecule type" value="Genomic_DNA"/>
</dbReference>
<protein>
    <recommendedName>
        <fullName evidence="5">Rad50/SbcC-type AAA domain-containing protein</fullName>
    </recommendedName>
</protein>
<sequence length="677" mass="76251">MNGRKIEFADGFSHLVLPNGWGKSTLCAFLRVMLYGLNTARRDTQQALSDKTRYVPQDGHAMSGRLEIEWNGRAVTIVRQTGKGGPMQDFDAFYTDTGEKCRLLTAKNCGQVLLGMGEDAFLSSMMVDGEDMNRPSEELQELLSSMAQTGDATGSAAKALARLDRWRLDIRSGRGHGELPEAQSEQTKLEEQLEQLESLSHDIAKQKEKCRSLEREAQKAQDAYERSYQAFTEQQADQESRRRVLREEREQRIREIKNRVPDEALVREAAEVLYGYEGAVRLEREKRENMPAVETRRREAIERMEKAQHDREIEVDRTTRPKIRWVAGVFAFIFGVLAAATGIMQVEWFPEMENVAGMLNTSALPMVLSALAIVCLLLTFLGSVQKPPAPLPDMDEEKKQLEIEYQRILDEQRMAASVLLEERDRVIEAGKKLSSRVTNVEEAAEVIRSAMADLQLIRREQSALGDVILEIQRGPEDDEEADAVRQQLDALGARQSEARRVLDAAREQLSRLQGQADMIGTMEEIRAKLSACKERIVQLQKQYQAVEHARQIVSSENAALQARVSPQITSLAQSYLAYLTADNYQEIRLDDQFRARTAGADGQLLNERQLSSGARDQLYLALRLAVCETLAGAKEAPLILDDPFLTSDDARTERGIALLKELGRKRQVILLSCRKSA</sequence>
<keyword evidence="2" id="KW-0472">Membrane</keyword>
<dbReference type="PANTHER" id="PTHR41259">
    <property type="entry name" value="DOUBLE-STRAND BREAK REPAIR RAD50 ATPASE, PUTATIVE-RELATED"/>
    <property type="match status" value="1"/>
</dbReference>